<dbReference type="OMA" id="CFHMGKD"/>
<dbReference type="InterPro" id="IPR055357">
    <property type="entry name" value="LRR_At1g61320_AtMIF1"/>
</dbReference>
<dbReference type="AlphaFoldDB" id="A0A0E0NR48"/>
<evidence type="ECO:0000313" key="3">
    <source>
        <dbReference type="Proteomes" id="UP000008022"/>
    </source>
</evidence>
<organism evidence="2 3">
    <name type="scientific">Oryza rufipogon</name>
    <name type="common">Brownbeard rice</name>
    <name type="synonym">Asian wild rice</name>
    <dbReference type="NCBI Taxonomy" id="4529"/>
    <lineage>
        <taxon>Eukaryota</taxon>
        <taxon>Viridiplantae</taxon>
        <taxon>Streptophyta</taxon>
        <taxon>Embryophyta</taxon>
        <taxon>Tracheophyta</taxon>
        <taxon>Spermatophyta</taxon>
        <taxon>Magnoliopsida</taxon>
        <taxon>Liliopsida</taxon>
        <taxon>Poales</taxon>
        <taxon>Poaceae</taxon>
        <taxon>BOP clade</taxon>
        <taxon>Oryzoideae</taxon>
        <taxon>Oryzeae</taxon>
        <taxon>Oryzinae</taxon>
        <taxon>Oryza</taxon>
    </lineage>
</organism>
<dbReference type="SUPFAM" id="SSF81383">
    <property type="entry name" value="F-box domain"/>
    <property type="match status" value="1"/>
</dbReference>
<dbReference type="SUPFAM" id="SSF52058">
    <property type="entry name" value="L domain-like"/>
    <property type="match status" value="1"/>
</dbReference>
<dbReference type="InterPro" id="IPR036047">
    <property type="entry name" value="F-box-like_dom_sf"/>
</dbReference>
<dbReference type="Gene3D" id="3.80.10.10">
    <property type="entry name" value="Ribonuclease Inhibitor"/>
    <property type="match status" value="1"/>
</dbReference>
<dbReference type="Pfam" id="PF00646">
    <property type="entry name" value="F-box"/>
    <property type="match status" value="1"/>
</dbReference>
<dbReference type="Pfam" id="PF23622">
    <property type="entry name" value="LRR_At1g61320_AtMIF1"/>
    <property type="match status" value="1"/>
</dbReference>
<dbReference type="eggNOG" id="ENOG502RYMX">
    <property type="taxonomic scope" value="Eukaryota"/>
</dbReference>
<dbReference type="HOGENOM" id="CLU_010721_4_1_1"/>
<reference evidence="2" key="2">
    <citation type="submission" date="2015-06" db="UniProtKB">
        <authorList>
            <consortium name="EnsemblPlants"/>
        </authorList>
    </citation>
    <scope>IDENTIFICATION</scope>
</reference>
<proteinExistence type="predicted"/>
<dbReference type="EnsemblPlants" id="ORUFI03G07350.1">
    <property type="protein sequence ID" value="ORUFI03G07350.1"/>
    <property type="gene ID" value="ORUFI03G07350"/>
</dbReference>
<dbReference type="InterPro" id="IPR001810">
    <property type="entry name" value="F-box_dom"/>
</dbReference>
<name>A0A0E0NR48_ORYRU</name>
<accession>A0A0E0NR48</accession>
<evidence type="ECO:0000313" key="2">
    <source>
        <dbReference type="EnsemblPlants" id="ORUFI03G07350.1"/>
    </source>
</evidence>
<dbReference type="SMART" id="SM00256">
    <property type="entry name" value="FBOX"/>
    <property type="match status" value="1"/>
</dbReference>
<reference evidence="3" key="1">
    <citation type="submission" date="2013-06" db="EMBL/GenBank/DDBJ databases">
        <authorList>
            <person name="Zhao Q."/>
        </authorList>
    </citation>
    <scope>NUCLEOTIDE SEQUENCE</scope>
    <source>
        <strain evidence="3">cv. W1943</strain>
    </source>
</reference>
<dbReference type="PANTHER" id="PTHR34145">
    <property type="entry name" value="OS02G0105600 PROTEIN"/>
    <property type="match status" value="1"/>
</dbReference>
<dbReference type="Gramene" id="ORUFI03G07350.1">
    <property type="protein sequence ID" value="ORUFI03G07350.1"/>
    <property type="gene ID" value="ORUFI03G07350"/>
</dbReference>
<feature type="domain" description="F-box" evidence="1">
    <location>
        <begin position="63"/>
        <end position="103"/>
    </location>
</feature>
<protein>
    <recommendedName>
        <fullName evidence="1">F-box domain-containing protein</fullName>
    </recommendedName>
</protein>
<evidence type="ECO:0000259" key="1">
    <source>
        <dbReference type="SMART" id="SM00256"/>
    </source>
</evidence>
<dbReference type="PANTHER" id="PTHR34145:SF63">
    <property type="entry name" value="OS09G0506700 PROTEIN"/>
    <property type="match status" value="1"/>
</dbReference>
<dbReference type="InterPro" id="IPR053772">
    <property type="entry name" value="At1g61320/At1g61330-like"/>
</dbReference>
<dbReference type="STRING" id="4529.A0A0E0NR48"/>
<sequence length="513" mass="58747">MGKLLDLKRLMSVPKERNRRRRQRQIRARNGSIDSVAKRKGSLCQQVANSDGERRTRYSGPNLPEDIWCHIHSLMPFKDAARAACVSHAFRRSWQHRPNLIFCIGTLGLDFINKIDRIIKNHSGIGIKSLQLEYDTFCNARRSASISYHLNNWLQIAVTPWIEELILTLSLSSYNVDYNFPCSLLSDGRGSSLRHLYLGSCFFHPTVNLELRNLTRLHLVTVHITGDEFGCLLSNSYALERLELKYCYGIICLKIPCLLQRLSHLEVFECRMLQAIENKAPNLCSFDLGARQVRLLLGESLQMKTLSLDYPSAVYYARAELPSNVPNLEILTICSDHEMVDTPMLPSKFFYLKCLTIDLAWRLSPAYDYFSLISFLDASPSLETFCLEISQDRMENELIIGDMSHMRQMLEHRHDNLQSVEIIGFCYTKSLIELTCHILDNTTSLKHLKLDTTRDVFSCSTGKHDKCFHMGKDMLTEAKKAVLAIETYIEPKVPSTVMLNVVKPCNRCHVAES</sequence>
<dbReference type="InterPro" id="IPR032675">
    <property type="entry name" value="LRR_dom_sf"/>
</dbReference>
<keyword evidence="3" id="KW-1185">Reference proteome</keyword>
<dbReference type="Proteomes" id="UP000008022">
    <property type="component" value="Unassembled WGS sequence"/>
</dbReference>